<dbReference type="EMBL" id="MNCJ02000329">
    <property type="protein sequence ID" value="KAF5770411.1"/>
    <property type="molecule type" value="Genomic_DNA"/>
</dbReference>
<gene>
    <name evidence="2" type="ORF">HanXRQr2_Chr14g0659111</name>
</gene>
<protein>
    <submittedName>
        <fullName evidence="2">Uncharacterized protein</fullName>
    </submittedName>
</protein>
<feature type="compositionally biased region" description="Pro residues" evidence="1">
    <location>
        <begin position="351"/>
        <end position="368"/>
    </location>
</feature>
<feature type="compositionally biased region" description="Basic and acidic residues" evidence="1">
    <location>
        <begin position="191"/>
        <end position="200"/>
    </location>
</feature>
<feature type="compositionally biased region" description="Polar residues" evidence="1">
    <location>
        <begin position="56"/>
        <end position="80"/>
    </location>
</feature>
<feature type="compositionally biased region" description="Basic and acidic residues" evidence="1">
    <location>
        <begin position="13"/>
        <end position="25"/>
    </location>
</feature>
<organism evidence="2 3">
    <name type="scientific">Helianthus annuus</name>
    <name type="common">Common sunflower</name>
    <dbReference type="NCBI Taxonomy" id="4232"/>
    <lineage>
        <taxon>Eukaryota</taxon>
        <taxon>Viridiplantae</taxon>
        <taxon>Streptophyta</taxon>
        <taxon>Embryophyta</taxon>
        <taxon>Tracheophyta</taxon>
        <taxon>Spermatophyta</taxon>
        <taxon>Magnoliopsida</taxon>
        <taxon>eudicotyledons</taxon>
        <taxon>Gunneridae</taxon>
        <taxon>Pentapetalae</taxon>
        <taxon>asterids</taxon>
        <taxon>campanulids</taxon>
        <taxon>Asterales</taxon>
        <taxon>Asteraceae</taxon>
        <taxon>Asteroideae</taxon>
        <taxon>Heliantheae alliance</taxon>
        <taxon>Heliantheae</taxon>
        <taxon>Helianthus</taxon>
    </lineage>
</organism>
<evidence type="ECO:0000256" key="1">
    <source>
        <dbReference type="SAM" id="MobiDB-lite"/>
    </source>
</evidence>
<keyword evidence="3" id="KW-1185">Reference proteome</keyword>
<feature type="compositionally biased region" description="Low complexity" evidence="1">
    <location>
        <begin position="265"/>
        <end position="276"/>
    </location>
</feature>
<evidence type="ECO:0000313" key="2">
    <source>
        <dbReference type="EMBL" id="KAF5770411.1"/>
    </source>
</evidence>
<dbReference type="Proteomes" id="UP000215914">
    <property type="component" value="Unassembled WGS sequence"/>
</dbReference>
<dbReference type="AlphaFoldDB" id="A0A9K3H8V5"/>
<feature type="region of interest" description="Disordered" evidence="1">
    <location>
        <begin position="112"/>
        <end position="291"/>
    </location>
</feature>
<reference evidence="2" key="2">
    <citation type="submission" date="2020-06" db="EMBL/GenBank/DDBJ databases">
        <title>Helianthus annuus Genome sequencing and assembly Release 2.</title>
        <authorList>
            <person name="Gouzy J."/>
            <person name="Langlade N."/>
            <person name="Munos S."/>
        </authorList>
    </citation>
    <scope>NUCLEOTIDE SEQUENCE</scope>
    <source>
        <tissue evidence="2">Leaves</tissue>
    </source>
</reference>
<feature type="region of interest" description="Disordered" evidence="1">
    <location>
        <begin position="386"/>
        <end position="413"/>
    </location>
</feature>
<feature type="region of interest" description="Disordered" evidence="1">
    <location>
        <begin position="1"/>
        <end position="84"/>
    </location>
</feature>
<reference evidence="2" key="1">
    <citation type="journal article" date="2017" name="Nature">
        <title>The sunflower genome provides insights into oil metabolism, flowering and Asterid evolution.</title>
        <authorList>
            <person name="Badouin H."/>
            <person name="Gouzy J."/>
            <person name="Grassa C.J."/>
            <person name="Murat F."/>
            <person name="Staton S.E."/>
            <person name="Cottret L."/>
            <person name="Lelandais-Briere C."/>
            <person name="Owens G.L."/>
            <person name="Carrere S."/>
            <person name="Mayjonade B."/>
            <person name="Legrand L."/>
            <person name="Gill N."/>
            <person name="Kane N.C."/>
            <person name="Bowers J.E."/>
            <person name="Hubner S."/>
            <person name="Bellec A."/>
            <person name="Berard A."/>
            <person name="Berges H."/>
            <person name="Blanchet N."/>
            <person name="Boniface M.C."/>
            <person name="Brunel D."/>
            <person name="Catrice O."/>
            <person name="Chaidir N."/>
            <person name="Claudel C."/>
            <person name="Donnadieu C."/>
            <person name="Faraut T."/>
            <person name="Fievet G."/>
            <person name="Helmstetter N."/>
            <person name="King M."/>
            <person name="Knapp S.J."/>
            <person name="Lai Z."/>
            <person name="Le Paslier M.C."/>
            <person name="Lippi Y."/>
            <person name="Lorenzon L."/>
            <person name="Mandel J.R."/>
            <person name="Marage G."/>
            <person name="Marchand G."/>
            <person name="Marquand E."/>
            <person name="Bret-Mestries E."/>
            <person name="Morien E."/>
            <person name="Nambeesan S."/>
            <person name="Nguyen T."/>
            <person name="Pegot-Espagnet P."/>
            <person name="Pouilly N."/>
            <person name="Raftis F."/>
            <person name="Sallet E."/>
            <person name="Schiex T."/>
            <person name="Thomas J."/>
            <person name="Vandecasteele C."/>
            <person name="Vares D."/>
            <person name="Vear F."/>
            <person name="Vautrin S."/>
            <person name="Crespi M."/>
            <person name="Mangin B."/>
            <person name="Burke J.M."/>
            <person name="Salse J."/>
            <person name="Munos S."/>
            <person name="Vincourt P."/>
            <person name="Rieseberg L.H."/>
            <person name="Langlade N.B."/>
        </authorList>
    </citation>
    <scope>NUCLEOTIDE SEQUENCE</scope>
    <source>
        <tissue evidence="2">Leaves</tissue>
    </source>
</reference>
<sequence length="413" mass="46454">MLPVIFRGRGRRGRGDIVTHHDHEAGPSGTRPPSMTRSEEPQRRRDLYEPARHSTSHSSTPSYRHSFGPNSENDPNNPQPSFIPLQRSVSHRNYDDPTPYFIGQFNPADYIQEPSGFVPLGPQDHFSEDHMDEDTDPTEPARGTPTHPIEVSDGSSFHGTPYQGPDSFQALFDRHEWYYTPPQQTSQQPRHPQDPSEDSRFVAVTPPPPPPAQPVMPDPPRRRRTNARMSTRGGGGIHFSTPRHSSSSHYPPLQEERPSSPIQEANSAPAAPNSSPFGYDQPIPAYTGPTAYNPFEPSQAHYNYNYEHDPYVVSARYNARYSDGAHGNMGAPDYSAHGNMGAPDYSAHGYPIPPRPPVPQQAPQPRFSPPEQEEILHRLDRVEREFEEEKKSHRGFLKGLANLLKGKKKKRDH</sequence>
<evidence type="ECO:0000313" key="3">
    <source>
        <dbReference type="Proteomes" id="UP000215914"/>
    </source>
</evidence>
<feature type="compositionally biased region" description="Low complexity" evidence="1">
    <location>
        <begin position="181"/>
        <end position="190"/>
    </location>
</feature>
<feature type="region of interest" description="Disordered" evidence="1">
    <location>
        <begin position="340"/>
        <end position="369"/>
    </location>
</feature>
<feature type="compositionally biased region" description="Pro residues" evidence="1">
    <location>
        <begin position="205"/>
        <end position="218"/>
    </location>
</feature>
<feature type="compositionally biased region" description="Basic and acidic residues" evidence="1">
    <location>
        <begin position="37"/>
        <end position="52"/>
    </location>
</feature>
<comment type="caution">
    <text evidence="2">The sequence shown here is derived from an EMBL/GenBank/DDBJ whole genome shotgun (WGS) entry which is preliminary data.</text>
</comment>
<dbReference type="Gramene" id="mRNA:HanXRQr2_Chr14g0659111">
    <property type="protein sequence ID" value="CDS:HanXRQr2_Chr14g0659111.1"/>
    <property type="gene ID" value="HanXRQr2_Chr14g0659111"/>
</dbReference>
<proteinExistence type="predicted"/>
<name>A0A9K3H8V5_HELAN</name>
<accession>A0A9K3H8V5</accession>